<dbReference type="EMBL" id="JAUEDK010000053">
    <property type="protein sequence ID" value="MDN0077106.1"/>
    <property type="molecule type" value="Genomic_DNA"/>
</dbReference>
<evidence type="ECO:0000313" key="3">
    <source>
        <dbReference type="EMBL" id="MDN0077106.1"/>
    </source>
</evidence>
<keyword evidence="4" id="KW-1185">Reference proteome</keyword>
<sequence>MPVRVKTGLVVVALSMLLLPWLARADEAPGGGASVTSARAAAADNAVSPPVGSATTSWLAMQREGQQSANRLPMLGDEATAAYARYLESFNHKIPAFFSSSVTSGGENAGQSGW</sequence>
<organism evidence="3 4">
    <name type="scientific">Crenobacter oryzisoli</name>
    <dbReference type="NCBI Taxonomy" id="3056844"/>
    <lineage>
        <taxon>Bacteria</taxon>
        <taxon>Pseudomonadati</taxon>
        <taxon>Pseudomonadota</taxon>
        <taxon>Betaproteobacteria</taxon>
        <taxon>Neisseriales</taxon>
        <taxon>Neisseriaceae</taxon>
        <taxon>Crenobacter</taxon>
    </lineage>
</organism>
<proteinExistence type="predicted"/>
<keyword evidence="2" id="KW-0732">Signal</keyword>
<dbReference type="InterPro" id="IPR022053">
    <property type="entry name" value="DUF3613"/>
</dbReference>
<dbReference type="Pfam" id="PF12266">
    <property type="entry name" value="DUF3613"/>
    <property type="match status" value="1"/>
</dbReference>
<protein>
    <submittedName>
        <fullName evidence="3">DUF3613 domain-containing protein</fullName>
    </submittedName>
</protein>
<dbReference type="RefSeq" id="WP_289831738.1">
    <property type="nucleotide sequence ID" value="NZ_JAUEDK010000053.1"/>
</dbReference>
<evidence type="ECO:0000313" key="4">
    <source>
        <dbReference type="Proteomes" id="UP001168540"/>
    </source>
</evidence>
<accession>A0ABT7XTJ1</accession>
<comment type="caution">
    <text evidence="3">The sequence shown here is derived from an EMBL/GenBank/DDBJ whole genome shotgun (WGS) entry which is preliminary data.</text>
</comment>
<feature type="signal peptide" evidence="2">
    <location>
        <begin position="1"/>
        <end position="25"/>
    </location>
</feature>
<evidence type="ECO:0000256" key="2">
    <source>
        <dbReference type="SAM" id="SignalP"/>
    </source>
</evidence>
<gene>
    <name evidence="3" type="ORF">QU481_19865</name>
</gene>
<feature type="chain" id="PRO_5046548788" evidence="2">
    <location>
        <begin position="26"/>
        <end position="114"/>
    </location>
</feature>
<dbReference type="Proteomes" id="UP001168540">
    <property type="component" value="Unassembled WGS sequence"/>
</dbReference>
<feature type="region of interest" description="Disordered" evidence="1">
    <location>
        <begin position="28"/>
        <end position="55"/>
    </location>
</feature>
<evidence type="ECO:0000256" key="1">
    <source>
        <dbReference type="SAM" id="MobiDB-lite"/>
    </source>
</evidence>
<reference evidence="3" key="1">
    <citation type="submission" date="2023-06" db="EMBL/GenBank/DDBJ databases">
        <authorList>
            <person name="Zhang S."/>
        </authorList>
    </citation>
    <scope>NUCLEOTIDE SEQUENCE</scope>
    <source>
        <strain evidence="3">SG2303</strain>
    </source>
</reference>
<feature type="compositionally biased region" description="Low complexity" evidence="1">
    <location>
        <begin position="34"/>
        <end position="51"/>
    </location>
</feature>
<name>A0ABT7XTJ1_9NEIS</name>